<dbReference type="Pfam" id="PF00571">
    <property type="entry name" value="CBS"/>
    <property type="match status" value="2"/>
</dbReference>
<feature type="region of interest" description="Disordered" evidence="8">
    <location>
        <begin position="1"/>
        <end position="24"/>
    </location>
</feature>
<dbReference type="InterPro" id="IPR001926">
    <property type="entry name" value="TrpB-like_PALP"/>
</dbReference>
<dbReference type="AlphaFoldDB" id="A0A2W7C8E1"/>
<dbReference type="FunFam" id="3.40.50.1100:FF:000118">
    <property type="entry name" value="Related to CYS4-cystathionine beta-synthase"/>
    <property type="match status" value="1"/>
</dbReference>
<dbReference type="InterPro" id="IPR036052">
    <property type="entry name" value="TrpB-like_PALP_sf"/>
</dbReference>
<dbReference type="CDD" id="cd01561">
    <property type="entry name" value="CBS_like"/>
    <property type="match status" value="1"/>
</dbReference>
<comment type="similarity">
    <text evidence="2">Belongs to the cysteine synthase/cystathionine beta-synthase family.</text>
</comment>
<dbReference type="InterPro" id="IPR046353">
    <property type="entry name" value="CBS_C"/>
</dbReference>
<dbReference type="PANTHER" id="PTHR10314">
    <property type="entry name" value="CYSTATHIONINE BETA-SYNTHASE"/>
    <property type="match status" value="1"/>
</dbReference>
<dbReference type="InterPro" id="IPR046342">
    <property type="entry name" value="CBS_dom_sf"/>
</dbReference>
<dbReference type="GO" id="GO:0006535">
    <property type="term" value="P:cysteine biosynthetic process from serine"/>
    <property type="evidence" value="ECO:0007669"/>
    <property type="project" value="InterPro"/>
</dbReference>
<keyword evidence="11" id="KW-1185">Reference proteome</keyword>
<protein>
    <recommendedName>
        <fullName evidence="4">Cysteine synthase B</fullName>
    </recommendedName>
    <alternativeName>
        <fullName evidence="5">O-acetylserine (thiol)-lyase B</fullName>
    </alternativeName>
    <alternativeName>
        <fullName evidence="6">O-acetylserine sulfhydrylase B</fullName>
    </alternativeName>
</protein>
<dbReference type="Pfam" id="PF00291">
    <property type="entry name" value="PALP"/>
    <property type="match status" value="1"/>
</dbReference>
<dbReference type="FunFam" id="3.40.50.1100:FF:000003">
    <property type="entry name" value="Cystathionine beta-synthase"/>
    <property type="match status" value="1"/>
</dbReference>
<dbReference type="InterPro" id="IPR000644">
    <property type="entry name" value="CBS_dom"/>
</dbReference>
<feature type="domain" description="CBS" evidence="9">
    <location>
        <begin position="361"/>
        <end position="420"/>
    </location>
</feature>
<feature type="compositionally biased region" description="Low complexity" evidence="8">
    <location>
        <begin position="7"/>
        <end position="21"/>
    </location>
</feature>
<comment type="cofactor">
    <cofactor evidence="1">
        <name>pyridoxal 5'-phosphate</name>
        <dbReference type="ChEBI" id="CHEBI:597326"/>
    </cofactor>
</comment>
<evidence type="ECO:0000256" key="7">
    <source>
        <dbReference type="PROSITE-ProRule" id="PRU00703"/>
    </source>
</evidence>
<dbReference type="SUPFAM" id="SSF53686">
    <property type="entry name" value="Tryptophan synthase beta subunit-like PLP-dependent enzymes"/>
    <property type="match status" value="1"/>
</dbReference>
<dbReference type="GO" id="GO:0016765">
    <property type="term" value="F:transferase activity, transferring alkyl or aryl (other than methyl) groups"/>
    <property type="evidence" value="ECO:0007669"/>
    <property type="project" value="UniProtKB-ARBA"/>
</dbReference>
<proteinExistence type="inferred from homology"/>
<dbReference type="InterPro" id="IPR001216">
    <property type="entry name" value="P-phosphate_BS"/>
</dbReference>
<evidence type="ECO:0000256" key="5">
    <source>
        <dbReference type="ARBA" id="ARBA00078257"/>
    </source>
</evidence>
<evidence type="ECO:0000256" key="2">
    <source>
        <dbReference type="ARBA" id="ARBA00007103"/>
    </source>
</evidence>
<evidence type="ECO:0000256" key="8">
    <source>
        <dbReference type="SAM" id="MobiDB-lite"/>
    </source>
</evidence>
<dbReference type="Gene3D" id="3.10.580.10">
    <property type="entry name" value="CBS-domain"/>
    <property type="match status" value="1"/>
</dbReference>
<dbReference type="OrthoDB" id="9805733at2"/>
<keyword evidence="3" id="KW-0663">Pyridoxal phosphate</keyword>
<comment type="caution">
    <text evidence="10">The sequence shown here is derived from an EMBL/GenBank/DDBJ whole genome shotgun (WGS) entry which is preliminary data.</text>
</comment>
<evidence type="ECO:0000256" key="6">
    <source>
        <dbReference type="ARBA" id="ARBA00079153"/>
    </source>
</evidence>
<evidence type="ECO:0000259" key="9">
    <source>
        <dbReference type="PROSITE" id="PS51371"/>
    </source>
</evidence>
<dbReference type="Proteomes" id="UP000248616">
    <property type="component" value="Unassembled WGS sequence"/>
</dbReference>
<dbReference type="SUPFAM" id="SSF54631">
    <property type="entry name" value="CBS-domain pair"/>
    <property type="match status" value="1"/>
</dbReference>
<dbReference type="CDD" id="cd04608">
    <property type="entry name" value="CBS_pair_CBS"/>
    <property type="match status" value="1"/>
</dbReference>
<dbReference type="PROSITE" id="PS00901">
    <property type="entry name" value="CYS_SYNTHASE"/>
    <property type="match status" value="1"/>
</dbReference>
<keyword evidence="7" id="KW-0129">CBS domain</keyword>
<evidence type="ECO:0000313" key="10">
    <source>
        <dbReference type="EMBL" id="PZV38591.1"/>
    </source>
</evidence>
<dbReference type="EMBL" id="MZXV01000019">
    <property type="protein sequence ID" value="PZV38591.1"/>
    <property type="molecule type" value="Genomic_DNA"/>
</dbReference>
<accession>A0A2W7C8E1</accession>
<evidence type="ECO:0000256" key="4">
    <source>
        <dbReference type="ARBA" id="ARBA00072081"/>
    </source>
</evidence>
<reference evidence="11" key="1">
    <citation type="submission" date="2017-03" db="EMBL/GenBank/DDBJ databases">
        <authorList>
            <person name="Safronova V.I."/>
            <person name="Sazanova A.L."/>
            <person name="Chirak E.R."/>
        </authorList>
    </citation>
    <scope>NUCLEOTIDE SEQUENCE [LARGE SCALE GENOMIC DNA]</scope>
    <source>
        <strain evidence="11">Ach-343</strain>
    </source>
</reference>
<dbReference type="SMART" id="SM00116">
    <property type="entry name" value="CBS"/>
    <property type="match status" value="2"/>
</dbReference>
<evidence type="ECO:0000256" key="3">
    <source>
        <dbReference type="ARBA" id="ARBA00022898"/>
    </source>
</evidence>
<dbReference type="RefSeq" id="WP_111544008.1">
    <property type="nucleotide sequence ID" value="NZ_MZXV01000019.1"/>
</dbReference>
<evidence type="ECO:0000256" key="1">
    <source>
        <dbReference type="ARBA" id="ARBA00001933"/>
    </source>
</evidence>
<organism evidence="10 11">
    <name type="scientific">Mesorhizobium kowhaii</name>
    <dbReference type="NCBI Taxonomy" id="1300272"/>
    <lineage>
        <taxon>Bacteria</taxon>
        <taxon>Pseudomonadati</taxon>
        <taxon>Pseudomonadota</taxon>
        <taxon>Alphaproteobacteria</taxon>
        <taxon>Hyphomicrobiales</taxon>
        <taxon>Phyllobacteriaceae</taxon>
        <taxon>Mesorhizobium</taxon>
    </lineage>
</organism>
<gene>
    <name evidence="10" type="ORF">B5V02_09560</name>
</gene>
<dbReference type="PROSITE" id="PS51371">
    <property type="entry name" value="CBS"/>
    <property type="match status" value="1"/>
</dbReference>
<sequence>MSEQKIAAAGSAPPESAPLGSTTSRLRPPYSSVLDLIGQTPVVELTKFDTGKCRLFIKLESQNPGGSIKDRIALSMIAAAEKQGKLRPGGTIVEATAGNTGLGLAQVGIPKGYRIVLVVPDKMSREKIQHLRALGAEVHMTRSDVGKGHPEYYQDMAEKIAAEVPGAFYANQFANPANPLAHETTTGPEIFAQLDGDVDAVVVGVGSGGTLTGLGRYFAKMSPKTEMVLADPVGSVLAPLIKTGKMEEAGSWTVEGIGEDFVPPNADLSLVKKAYSISDKQSMLAVRDLLSKEGILAGSSSGTLLSAALRYCREQTVAKRVVTFVCDSGNKYLSKVFDDFWLAEQGLAEHEQHGDLRDLVMRTHRTGDTVYVGPDESLLNAYGRMRRSDVSQLPVLDNGKLVGIVDESDILAHVDGPYDGRWERFNGPVRTAMTSNLHTLQASQTLDALLPVFDRNEVAIIFDGDEFVGLITRIDLINHLRRAR</sequence>
<dbReference type="Gene3D" id="3.40.50.1100">
    <property type="match status" value="2"/>
</dbReference>
<dbReference type="InterPro" id="IPR050214">
    <property type="entry name" value="Cys_Synth/Cystath_Beta-Synth"/>
</dbReference>
<evidence type="ECO:0000313" key="11">
    <source>
        <dbReference type="Proteomes" id="UP000248616"/>
    </source>
</evidence>
<name>A0A2W7C8E1_9HYPH</name>